<dbReference type="AlphaFoldDB" id="A0A420DJE7"/>
<gene>
    <name evidence="3" type="ORF">C8N30_3466</name>
</gene>
<dbReference type="OrthoDB" id="9799367at2"/>
<sequence length="152" mass="15756">MMRKLLGLTTALTLGFAATDAMAQMVTKTSPHSVDVTIERLAAAVEGAGAAVIARVDHAASAASADMELRPTTTLIFGNPKIGTPAMIENQTAGLDLPLRVLAYADGEGVVHVVYHDPAALAEDHGLTPDAEYLTMMTGALGKLTDKAIAED</sequence>
<proteinExistence type="predicted"/>
<dbReference type="Gene3D" id="3.30.310.70">
    <property type="entry name" value="TT1751-like domain"/>
    <property type="match status" value="1"/>
</dbReference>
<evidence type="ECO:0000256" key="1">
    <source>
        <dbReference type="SAM" id="SignalP"/>
    </source>
</evidence>
<dbReference type="Pfam" id="PF03625">
    <property type="entry name" value="DUF302"/>
    <property type="match status" value="1"/>
</dbReference>
<dbReference type="Proteomes" id="UP000284407">
    <property type="component" value="Unassembled WGS sequence"/>
</dbReference>
<feature type="domain" description="DUF302" evidence="2">
    <location>
        <begin position="56"/>
        <end position="118"/>
    </location>
</feature>
<evidence type="ECO:0000313" key="4">
    <source>
        <dbReference type="Proteomes" id="UP000284407"/>
    </source>
</evidence>
<protein>
    <submittedName>
        <fullName evidence="3">Uncharacterized protein (DUF302 family)</fullName>
    </submittedName>
</protein>
<dbReference type="PANTHER" id="PTHR38342:SF2">
    <property type="entry name" value="INNER MEMBRANE OR EXPORTED"/>
    <property type="match status" value="1"/>
</dbReference>
<dbReference type="STRING" id="1443111.Z949_1009"/>
<keyword evidence="4" id="KW-1185">Reference proteome</keyword>
<dbReference type="InterPro" id="IPR035923">
    <property type="entry name" value="TT1751-like_sf"/>
</dbReference>
<dbReference type="InterPro" id="IPR005180">
    <property type="entry name" value="DUF302"/>
</dbReference>
<evidence type="ECO:0000313" key="3">
    <source>
        <dbReference type="EMBL" id="RKE94341.1"/>
    </source>
</evidence>
<organism evidence="3 4">
    <name type="scientific">Sulfitobacter guttiformis</name>
    <dbReference type="NCBI Taxonomy" id="74349"/>
    <lineage>
        <taxon>Bacteria</taxon>
        <taxon>Pseudomonadati</taxon>
        <taxon>Pseudomonadota</taxon>
        <taxon>Alphaproteobacteria</taxon>
        <taxon>Rhodobacterales</taxon>
        <taxon>Roseobacteraceae</taxon>
        <taxon>Sulfitobacter</taxon>
    </lineage>
</organism>
<accession>A0A420DJE7</accession>
<comment type="caution">
    <text evidence="3">The sequence shown here is derived from an EMBL/GenBank/DDBJ whole genome shotgun (WGS) entry which is preliminary data.</text>
</comment>
<dbReference type="PANTHER" id="PTHR38342">
    <property type="entry name" value="SLR5037 PROTEIN"/>
    <property type="match status" value="1"/>
</dbReference>
<dbReference type="CDD" id="cd14797">
    <property type="entry name" value="DUF302"/>
    <property type="match status" value="1"/>
</dbReference>
<dbReference type="SUPFAM" id="SSF103247">
    <property type="entry name" value="TT1751-like"/>
    <property type="match status" value="1"/>
</dbReference>
<keyword evidence="1" id="KW-0732">Signal</keyword>
<evidence type="ECO:0000259" key="2">
    <source>
        <dbReference type="Pfam" id="PF03625"/>
    </source>
</evidence>
<dbReference type="RefSeq" id="WP_084273557.1">
    <property type="nucleotide sequence ID" value="NZ_RAQK01000002.1"/>
</dbReference>
<dbReference type="EMBL" id="RAQK01000002">
    <property type="protein sequence ID" value="RKE94341.1"/>
    <property type="molecule type" value="Genomic_DNA"/>
</dbReference>
<feature type="chain" id="PRO_5019406852" evidence="1">
    <location>
        <begin position="24"/>
        <end position="152"/>
    </location>
</feature>
<name>A0A420DJE7_9RHOB</name>
<feature type="signal peptide" evidence="1">
    <location>
        <begin position="1"/>
        <end position="23"/>
    </location>
</feature>
<reference evidence="3 4" key="1">
    <citation type="submission" date="2018-09" db="EMBL/GenBank/DDBJ databases">
        <title>Genomic Encyclopedia of Archaeal and Bacterial Type Strains, Phase II (KMG-II): from individual species to whole genera.</title>
        <authorList>
            <person name="Goeker M."/>
        </authorList>
    </citation>
    <scope>NUCLEOTIDE SEQUENCE [LARGE SCALE GENOMIC DNA]</scope>
    <source>
        <strain evidence="3 4">DSM 11458</strain>
    </source>
</reference>